<evidence type="ECO:0000313" key="1">
    <source>
        <dbReference type="EMBL" id="PJE63336.1"/>
    </source>
</evidence>
<protein>
    <submittedName>
        <fullName evidence="1">Uncharacterized protein</fullName>
    </submittedName>
</protein>
<dbReference type="Gene3D" id="3.40.50.450">
    <property type="match status" value="1"/>
</dbReference>
<evidence type="ECO:0000313" key="2">
    <source>
        <dbReference type="Proteomes" id="UP000229554"/>
    </source>
</evidence>
<gene>
    <name evidence="1" type="ORF">COU88_00095</name>
</gene>
<comment type="caution">
    <text evidence="1">The sequence shown here is derived from an EMBL/GenBank/DDBJ whole genome shotgun (WGS) entry which is preliminary data.</text>
</comment>
<dbReference type="EMBL" id="PFED01000003">
    <property type="protein sequence ID" value="PJE63336.1"/>
    <property type="molecule type" value="Genomic_DNA"/>
</dbReference>
<reference evidence="2" key="1">
    <citation type="submission" date="2017-09" db="EMBL/GenBank/DDBJ databases">
        <title>Depth-based differentiation of microbial function through sediment-hosted aquifers and enrichment of novel symbionts in the deep terrestrial subsurface.</title>
        <authorList>
            <person name="Probst A.J."/>
            <person name="Ladd B."/>
            <person name="Jarett J.K."/>
            <person name="Geller-Mcgrath D.E."/>
            <person name="Sieber C.M.K."/>
            <person name="Emerson J.B."/>
            <person name="Anantharaman K."/>
            <person name="Thomas B.C."/>
            <person name="Malmstrom R."/>
            <person name="Stieglmeier M."/>
            <person name="Klingl A."/>
            <person name="Woyke T."/>
            <person name="Ryan C.M."/>
            <person name="Banfield J.F."/>
        </authorList>
    </citation>
    <scope>NUCLEOTIDE SEQUENCE [LARGE SCALE GENOMIC DNA]</scope>
</reference>
<accession>A0A2M8KTT0</accession>
<dbReference type="Proteomes" id="UP000229554">
    <property type="component" value="Unassembled WGS sequence"/>
</dbReference>
<proteinExistence type="predicted"/>
<name>A0A2M8KTT0_9BACT</name>
<sequence>MHVFIYSNSSIASLTFKKLVVSLSQRGNTIVNQDLIAGDAHKEAITTTQRYERTMSALKKADIGIFASLEPSFYDGYFLSLVLSRAIPCIICSNATVATDTFSGCTNPLCYYRSYRDLKDLIYQLAVFGV</sequence>
<organism evidence="1 2">
    <name type="scientific">Candidatus Roizmanbacteria bacterium CG10_big_fil_rev_8_21_14_0_10_39_6</name>
    <dbReference type="NCBI Taxonomy" id="1974853"/>
    <lineage>
        <taxon>Bacteria</taxon>
        <taxon>Candidatus Roizmaniibacteriota</taxon>
    </lineage>
</organism>
<dbReference type="AlphaFoldDB" id="A0A2M8KTT0"/>